<reference evidence="4 5" key="1">
    <citation type="submission" date="2023-03" db="EMBL/GenBank/DDBJ databases">
        <title>Bacillus Genome Sequencing.</title>
        <authorList>
            <person name="Dunlap C."/>
        </authorList>
    </citation>
    <scope>NUCLEOTIDE SEQUENCE [LARGE SCALE GENOMIC DNA]</scope>
    <source>
        <strain evidence="4 5">NRS-1717</strain>
    </source>
</reference>
<gene>
    <name evidence="4" type="ORF">P9271_07255</name>
</gene>
<dbReference type="Gene3D" id="3.60.21.10">
    <property type="match status" value="1"/>
</dbReference>
<dbReference type="Proteomes" id="UP001342826">
    <property type="component" value="Unassembled WGS sequence"/>
</dbReference>
<comment type="cofactor">
    <cofactor evidence="2">
        <name>a divalent metal cation</name>
        <dbReference type="ChEBI" id="CHEBI:60240"/>
    </cofactor>
</comment>
<organism evidence="4 5">
    <name type="scientific">Metabacillus fastidiosus</name>
    <dbReference type="NCBI Taxonomy" id="1458"/>
    <lineage>
        <taxon>Bacteria</taxon>
        <taxon>Bacillati</taxon>
        <taxon>Bacillota</taxon>
        <taxon>Bacilli</taxon>
        <taxon>Bacillales</taxon>
        <taxon>Bacillaceae</taxon>
        <taxon>Metabacillus</taxon>
    </lineage>
</organism>
<comment type="similarity">
    <text evidence="1 2">Belongs to the metallophosphoesterase superfamily. YfcE family.</text>
</comment>
<dbReference type="RefSeq" id="WP_066226491.1">
    <property type="nucleotide sequence ID" value="NZ_JARTFQ010000007.1"/>
</dbReference>
<dbReference type="NCBIfam" id="TIGR00040">
    <property type="entry name" value="yfcE"/>
    <property type="match status" value="1"/>
</dbReference>
<evidence type="ECO:0000259" key="3">
    <source>
        <dbReference type="Pfam" id="PF12850"/>
    </source>
</evidence>
<dbReference type="SUPFAM" id="SSF56300">
    <property type="entry name" value="Metallo-dependent phosphatases"/>
    <property type="match status" value="1"/>
</dbReference>
<proteinExistence type="inferred from homology"/>
<dbReference type="EC" id="3.1.4.-" evidence="2"/>
<feature type="domain" description="Calcineurin-like phosphoesterase" evidence="3">
    <location>
        <begin position="1"/>
        <end position="145"/>
    </location>
</feature>
<dbReference type="GeneID" id="301140114"/>
<evidence type="ECO:0000256" key="1">
    <source>
        <dbReference type="ARBA" id="ARBA00008950"/>
    </source>
</evidence>
<evidence type="ECO:0000256" key="2">
    <source>
        <dbReference type="RuleBase" id="RU362039"/>
    </source>
</evidence>
<accession>A0ABU6NVH3</accession>
<comment type="caution">
    <text evidence="4">The sequence shown here is derived from an EMBL/GenBank/DDBJ whole genome shotgun (WGS) entry which is preliminary data.</text>
</comment>
<evidence type="ECO:0000313" key="5">
    <source>
        <dbReference type="Proteomes" id="UP001342826"/>
    </source>
</evidence>
<name>A0ABU6NVH3_9BACI</name>
<dbReference type="CDD" id="cd00841">
    <property type="entry name" value="MPP_YfcE"/>
    <property type="match status" value="1"/>
</dbReference>
<dbReference type="InterPro" id="IPR029052">
    <property type="entry name" value="Metallo-depent_PP-like"/>
</dbReference>
<evidence type="ECO:0000313" key="4">
    <source>
        <dbReference type="EMBL" id="MED4401130.1"/>
    </source>
</evidence>
<sequence>MKILIMSDSHGLIDEVEEIKLRHQQEVDYMIHCGDSELKAADQILSGMDVVKGNCDDDEELPNEVIKEIDGCRFYITHGHLHNVKSTLMNVTYRALECNCDIVCFGHSHIAGAEMANDILFINPGSIRMPRMRKEKTYVILELENSTATVHFYEVNGDIIKGLTAEFILKDG</sequence>
<keyword evidence="2" id="KW-0479">Metal-binding</keyword>
<dbReference type="InterPro" id="IPR041802">
    <property type="entry name" value="MPP_YfcE"/>
</dbReference>
<dbReference type="InterPro" id="IPR024654">
    <property type="entry name" value="Calcineurin-like_PHP_lpxH"/>
</dbReference>
<dbReference type="PANTHER" id="PTHR11124">
    <property type="entry name" value="VACUOLAR SORTING PROTEIN VPS29"/>
    <property type="match status" value="1"/>
</dbReference>
<dbReference type="InterPro" id="IPR000979">
    <property type="entry name" value="Phosphodiesterase_MJ0936/Vps29"/>
</dbReference>
<keyword evidence="5" id="KW-1185">Reference proteome</keyword>
<protein>
    <recommendedName>
        <fullName evidence="2">Phosphoesterase</fullName>
        <ecNumber evidence="2">3.1.4.-</ecNumber>
    </recommendedName>
</protein>
<dbReference type="Pfam" id="PF12850">
    <property type="entry name" value="Metallophos_2"/>
    <property type="match status" value="1"/>
</dbReference>
<dbReference type="EMBL" id="JARTFS010000005">
    <property type="protein sequence ID" value="MED4401130.1"/>
    <property type="molecule type" value="Genomic_DNA"/>
</dbReference>